<gene>
    <name evidence="7" type="ORF">LAESUDRAFT_739029</name>
</gene>
<keyword evidence="8" id="KW-1185">Reference proteome</keyword>
<comment type="cofactor">
    <cofactor evidence="1 6">
        <name>Mg(2+)</name>
        <dbReference type="ChEBI" id="CHEBI:18420"/>
    </cofactor>
</comment>
<keyword evidence="4 6" id="KW-0460">Magnesium</keyword>
<dbReference type="OrthoDB" id="6486656at2759"/>
<dbReference type="InterPro" id="IPR034686">
    <property type="entry name" value="Terpene_cyclase-like_2"/>
</dbReference>
<evidence type="ECO:0000313" key="8">
    <source>
        <dbReference type="Proteomes" id="UP000076871"/>
    </source>
</evidence>
<dbReference type="SFLD" id="SFLDG01020">
    <property type="entry name" value="Terpene_Cyclase_Like_2"/>
    <property type="match status" value="1"/>
</dbReference>
<dbReference type="EC" id="4.2.3.-" evidence="6"/>
<protein>
    <recommendedName>
        <fullName evidence="6">Terpene synthase</fullName>
        <ecNumber evidence="6">4.2.3.-</ecNumber>
    </recommendedName>
</protein>
<dbReference type="Pfam" id="PF19086">
    <property type="entry name" value="Terpene_syn_C_2"/>
    <property type="match status" value="1"/>
</dbReference>
<evidence type="ECO:0000313" key="7">
    <source>
        <dbReference type="EMBL" id="KZT01823.1"/>
    </source>
</evidence>
<dbReference type="AlphaFoldDB" id="A0A165BXC3"/>
<dbReference type="Proteomes" id="UP000076871">
    <property type="component" value="Unassembled WGS sequence"/>
</dbReference>
<dbReference type="RefSeq" id="XP_040759563.1">
    <property type="nucleotide sequence ID" value="XM_040910963.1"/>
</dbReference>
<name>A0A165BXC3_9APHY</name>
<dbReference type="PANTHER" id="PTHR35201">
    <property type="entry name" value="TERPENE SYNTHASE"/>
    <property type="match status" value="1"/>
</dbReference>
<dbReference type="GO" id="GO:0010333">
    <property type="term" value="F:terpene synthase activity"/>
    <property type="evidence" value="ECO:0007669"/>
    <property type="project" value="InterPro"/>
</dbReference>
<evidence type="ECO:0000256" key="1">
    <source>
        <dbReference type="ARBA" id="ARBA00001946"/>
    </source>
</evidence>
<dbReference type="SUPFAM" id="SSF48576">
    <property type="entry name" value="Terpenoid synthases"/>
    <property type="match status" value="1"/>
</dbReference>
<dbReference type="EMBL" id="KV427659">
    <property type="protein sequence ID" value="KZT01823.1"/>
    <property type="molecule type" value="Genomic_DNA"/>
</dbReference>
<dbReference type="PANTHER" id="PTHR35201:SF4">
    <property type="entry name" value="BETA-PINACENE SYNTHASE-RELATED"/>
    <property type="match status" value="1"/>
</dbReference>
<dbReference type="Gene3D" id="1.10.600.10">
    <property type="entry name" value="Farnesyl Diphosphate Synthase"/>
    <property type="match status" value="1"/>
</dbReference>
<dbReference type="GO" id="GO:0008299">
    <property type="term" value="P:isoprenoid biosynthetic process"/>
    <property type="evidence" value="ECO:0007669"/>
    <property type="project" value="UniProtKB-ARBA"/>
</dbReference>
<sequence length="332" mass="38221">MLHLPETMAAWPWPRRINPCYEEVAAESSAWLRSFKAFSPASQYAFDRCDFEHLRTGCDLMNLFFVIDEYTDVEDAKTCREMVDVIIDALNHPHDPRPEGEVVLGEIARQFWELAIKTASLTSQRHFIESFTAYLNSVVVQAVDREQDTISTVEAYLKNRRENIGSRPSFCLIELAMEIPDEAFYHPTMVGLATYITDLLVLDNDIVSYNKEQSVGDDRHNILTIVMRQFNVDLYGAMAWAVQYHEKVEAAFIDGLKRIPSWGEQIDEQVDEYVLGLANWLRANDCWSFESGRYFGNKGLEVQKTRYVPVLPKVKQKSSLHREQVVVPLVDL</sequence>
<proteinExistence type="inferred from homology"/>
<organism evidence="7 8">
    <name type="scientific">Laetiporus sulphureus 93-53</name>
    <dbReference type="NCBI Taxonomy" id="1314785"/>
    <lineage>
        <taxon>Eukaryota</taxon>
        <taxon>Fungi</taxon>
        <taxon>Dikarya</taxon>
        <taxon>Basidiomycota</taxon>
        <taxon>Agaricomycotina</taxon>
        <taxon>Agaricomycetes</taxon>
        <taxon>Polyporales</taxon>
        <taxon>Laetiporus</taxon>
    </lineage>
</organism>
<dbReference type="SFLD" id="SFLDS00005">
    <property type="entry name" value="Isoprenoid_Synthase_Type_I"/>
    <property type="match status" value="1"/>
</dbReference>
<reference evidence="7 8" key="1">
    <citation type="journal article" date="2016" name="Mol. Biol. Evol.">
        <title>Comparative Genomics of Early-Diverging Mushroom-Forming Fungi Provides Insights into the Origins of Lignocellulose Decay Capabilities.</title>
        <authorList>
            <person name="Nagy L.G."/>
            <person name="Riley R."/>
            <person name="Tritt A."/>
            <person name="Adam C."/>
            <person name="Daum C."/>
            <person name="Floudas D."/>
            <person name="Sun H."/>
            <person name="Yadav J.S."/>
            <person name="Pangilinan J."/>
            <person name="Larsson K.H."/>
            <person name="Matsuura K."/>
            <person name="Barry K."/>
            <person name="Labutti K."/>
            <person name="Kuo R."/>
            <person name="Ohm R.A."/>
            <person name="Bhattacharya S.S."/>
            <person name="Shirouzu T."/>
            <person name="Yoshinaga Y."/>
            <person name="Martin F.M."/>
            <person name="Grigoriev I.V."/>
            <person name="Hibbett D.S."/>
        </authorList>
    </citation>
    <scope>NUCLEOTIDE SEQUENCE [LARGE SCALE GENOMIC DNA]</scope>
    <source>
        <strain evidence="7 8">93-53</strain>
    </source>
</reference>
<evidence type="ECO:0000256" key="2">
    <source>
        <dbReference type="ARBA" id="ARBA00006333"/>
    </source>
</evidence>
<keyword evidence="3 6" id="KW-0479">Metal-binding</keyword>
<keyword evidence="5 6" id="KW-0456">Lyase</keyword>
<evidence type="ECO:0000256" key="3">
    <source>
        <dbReference type="ARBA" id="ARBA00022723"/>
    </source>
</evidence>
<comment type="similarity">
    <text evidence="2 6">Belongs to the terpene synthase family.</text>
</comment>
<dbReference type="GeneID" id="63827992"/>
<evidence type="ECO:0000256" key="4">
    <source>
        <dbReference type="ARBA" id="ARBA00022842"/>
    </source>
</evidence>
<evidence type="ECO:0000256" key="6">
    <source>
        <dbReference type="RuleBase" id="RU366034"/>
    </source>
</evidence>
<accession>A0A165BXC3</accession>
<dbReference type="InterPro" id="IPR008949">
    <property type="entry name" value="Isoprenoid_synthase_dom_sf"/>
</dbReference>
<dbReference type="InParanoid" id="A0A165BXC3"/>
<evidence type="ECO:0000256" key="5">
    <source>
        <dbReference type="ARBA" id="ARBA00023239"/>
    </source>
</evidence>
<dbReference type="GO" id="GO:0046872">
    <property type="term" value="F:metal ion binding"/>
    <property type="evidence" value="ECO:0007669"/>
    <property type="project" value="UniProtKB-KW"/>
</dbReference>